<protein>
    <submittedName>
        <fullName evidence="7">RpiR family transcriptional regulator</fullName>
    </submittedName>
</protein>
<dbReference type="InterPro" id="IPR047640">
    <property type="entry name" value="RpiR-like"/>
</dbReference>
<dbReference type="Pfam" id="PF01380">
    <property type="entry name" value="SIS"/>
    <property type="match status" value="1"/>
</dbReference>
<feature type="domain" description="SIS" evidence="6">
    <location>
        <begin position="173"/>
        <end position="312"/>
    </location>
</feature>
<dbReference type="Pfam" id="PF01418">
    <property type="entry name" value="HTH_6"/>
    <property type="match status" value="1"/>
</dbReference>
<dbReference type="PROSITE" id="PS00356">
    <property type="entry name" value="HTH_LACI_1"/>
    <property type="match status" value="1"/>
</dbReference>
<keyword evidence="2" id="KW-0238">DNA-binding</keyword>
<proteinExistence type="predicted"/>
<dbReference type="GO" id="GO:0003677">
    <property type="term" value="F:DNA binding"/>
    <property type="evidence" value="ECO:0007669"/>
    <property type="project" value="UniProtKB-KW"/>
</dbReference>
<dbReference type="InterPro" id="IPR035472">
    <property type="entry name" value="RpiR-like_SIS"/>
</dbReference>
<dbReference type="PROSITE" id="PS51464">
    <property type="entry name" value="SIS"/>
    <property type="match status" value="1"/>
</dbReference>
<dbReference type="FunFam" id="1.10.10.10:FF:000060">
    <property type="entry name" value="DNA-binding transcriptional regulator HexR"/>
    <property type="match status" value="1"/>
</dbReference>
<evidence type="ECO:0000256" key="3">
    <source>
        <dbReference type="ARBA" id="ARBA00023163"/>
    </source>
</evidence>
<evidence type="ECO:0000256" key="1">
    <source>
        <dbReference type="ARBA" id="ARBA00023015"/>
    </source>
</evidence>
<dbReference type="AlphaFoldDB" id="A0A2P8EW41"/>
<dbReference type="InterPro" id="IPR000281">
    <property type="entry name" value="HTH_RpiR"/>
</dbReference>
<dbReference type="GO" id="GO:0003700">
    <property type="term" value="F:DNA-binding transcription factor activity"/>
    <property type="evidence" value="ECO:0007669"/>
    <property type="project" value="InterPro"/>
</dbReference>
<evidence type="ECO:0000256" key="2">
    <source>
        <dbReference type="ARBA" id="ARBA00023125"/>
    </source>
</evidence>
<feature type="region of interest" description="Disordered" evidence="4">
    <location>
        <begin position="329"/>
        <end position="348"/>
    </location>
</feature>
<evidence type="ECO:0000256" key="4">
    <source>
        <dbReference type="SAM" id="MobiDB-lite"/>
    </source>
</evidence>
<dbReference type="PROSITE" id="PS51071">
    <property type="entry name" value="HTH_RPIR"/>
    <property type="match status" value="1"/>
</dbReference>
<dbReference type="Gene3D" id="1.10.10.10">
    <property type="entry name" value="Winged helix-like DNA-binding domain superfamily/Winged helix DNA-binding domain"/>
    <property type="match status" value="1"/>
</dbReference>
<dbReference type="SUPFAM" id="SSF53697">
    <property type="entry name" value="SIS domain"/>
    <property type="match status" value="1"/>
</dbReference>
<dbReference type="Proteomes" id="UP000242133">
    <property type="component" value="Unassembled WGS sequence"/>
</dbReference>
<dbReference type="GO" id="GO:1901135">
    <property type="term" value="P:carbohydrate derivative metabolic process"/>
    <property type="evidence" value="ECO:0007669"/>
    <property type="project" value="InterPro"/>
</dbReference>
<evidence type="ECO:0000313" key="7">
    <source>
        <dbReference type="EMBL" id="PSL13694.1"/>
    </source>
</evidence>
<accession>A0A2P8EW41</accession>
<keyword evidence="1" id="KW-0805">Transcription regulation</keyword>
<evidence type="ECO:0000313" key="8">
    <source>
        <dbReference type="Proteomes" id="UP000242133"/>
    </source>
</evidence>
<dbReference type="InterPro" id="IPR046348">
    <property type="entry name" value="SIS_dom_sf"/>
</dbReference>
<dbReference type="Gene3D" id="3.40.50.10490">
    <property type="entry name" value="Glucose-6-phosphate isomerase like protein, domain 1"/>
    <property type="match status" value="1"/>
</dbReference>
<dbReference type="SUPFAM" id="SSF46689">
    <property type="entry name" value="Homeodomain-like"/>
    <property type="match status" value="1"/>
</dbReference>
<keyword evidence="3" id="KW-0804">Transcription</keyword>
<dbReference type="InterPro" id="IPR001347">
    <property type="entry name" value="SIS_dom"/>
</dbReference>
<reference evidence="7 8" key="1">
    <citation type="submission" date="2018-03" db="EMBL/GenBank/DDBJ databases">
        <title>Genomic Encyclopedia of Archaeal and Bacterial Type Strains, Phase II (KMG-II): from individual species to whole genera.</title>
        <authorList>
            <person name="Goeker M."/>
        </authorList>
    </citation>
    <scope>NUCLEOTIDE SEQUENCE [LARGE SCALE GENOMIC DNA]</scope>
    <source>
        <strain evidence="7 8">DSM 17586</strain>
    </source>
</reference>
<dbReference type="EMBL" id="PYGI01000011">
    <property type="protein sequence ID" value="PSL13694.1"/>
    <property type="molecule type" value="Genomic_DNA"/>
</dbReference>
<sequence length="348" mass="38407">MKLARAPSPCNRGWTTRLSVIVPASSVALGRHLIHWYTGSSRDDTESTEMNSFNLLKSIAEARPELRKSEQKVADYVLANPNDVIHMRIVDLASEAQVSEPTVVRFCRALDYDGFQDFKLTLAQGLASNASYEQFSLDSKDTVIEFKQKIFDSMIGNLINIRDQLDPGTLEEAIDCLAKANRVEFYGFGASAPVCADAQHKFYRMMVSAAAYSDPHMQTISALTLGEGDVVVAISQTGRTKDLLHTVKLVRDKGAAVITLCPGNTPLADLATIPIHVDVEEDKDLSTLMSSRVVHLVIIDILAVGMAMKLGPALVDHLKMIKRSLRNLRQNDKRIPPMRRPLTDSDGE</sequence>
<dbReference type="InterPro" id="IPR009057">
    <property type="entry name" value="Homeodomain-like_sf"/>
</dbReference>
<name>A0A2P8EW41_9GAMM</name>
<dbReference type="PANTHER" id="PTHR30514">
    <property type="entry name" value="GLUCOKINASE"/>
    <property type="match status" value="1"/>
</dbReference>
<gene>
    <name evidence="7" type="ORF">CLV44_111104</name>
</gene>
<comment type="caution">
    <text evidence="7">The sequence shown here is derived from an EMBL/GenBank/DDBJ whole genome shotgun (WGS) entry which is preliminary data.</text>
</comment>
<feature type="domain" description="HTH rpiR-type" evidence="5">
    <location>
        <begin position="53"/>
        <end position="129"/>
    </location>
</feature>
<dbReference type="PANTHER" id="PTHR30514:SF1">
    <property type="entry name" value="HTH-TYPE TRANSCRIPTIONAL REGULATOR HEXR-RELATED"/>
    <property type="match status" value="1"/>
</dbReference>
<evidence type="ECO:0000259" key="6">
    <source>
        <dbReference type="PROSITE" id="PS51464"/>
    </source>
</evidence>
<keyword evidence="8" id="KW-1185">Reference proteome</keyword>
<evidence type="ECO:0000259" key="5">
    <source>
        <dbReference type="PROSITE" id="PS51071"/>
    </source>
</evidence>
<organism evidence="7 8">
    <name type="scientific">Marinobacterium halophilum</name>
    <dbReference type="NCBI Taxonomy" id="267374"/>
    <lineage>
        <taxon>Bacteria</taxon>
        <taxon>Pseudomonadati</taxon>
        <taxon>Pseudomonadota</taxon>
        <taxon>Gammaproteobacteria</taxon>
        <taxon>Oceanospirillales</taxon>
        <taxon>Oceanospirillaceae</taxon>
        <taxon>Marinobacterium</taxon>
    </lineage>
</organism>
<dbReference type="GO" id="GO:0097367">
    <property type="term" value="F:carbohydrate derivative binding"/>
    <property type="evidence" value="ECO:0007669"/>
    <property type="project" value="InterPro"/>
</dbReference>
<dbReference type="NCBIfam" id="NF008451">
    <property type="entry name" value="PRK11302.1"/>
    <property type="match status" value="1"/>
</dbReference>
<dbReference type="CDD" id="cd05013">
    <property type="entry name" value="SIS_RpiR"/>
    <property type="match status" value="1"/>
</dbReference>
<dbReference type="InterPro" id="IPR036388">
    <property type="entry name" value="WH-like_DNA-bd_sf"/>
</dbReference>